<name>W9WDL1_9EURO</name>
<dbReference type="HOGENOM" id="CLU_057547_1_0_1"/>
<organism evidence="1 2">
    <name type="scientific">Cladophialophora psammophila CBS 110553</name>
    <dbReference type="NCBI Taxonomy" id="1182543"/>
    <lineage>
        <taxon>Eukaryota</taxon>
        <taxon>Fungi</taxon>
        <taxon>Dikarya</taxon>
        <taxon>Ascomycota</taxon>
        <taxon>Pezizomycotina</taxon>
        <taxon>Eurotiomycetes</taxon>
        <taxon>Chaetothyriomycetidae</taxon>
        <taxon>Chaetothyriales</taxon>
        <taxon>Herpotrichiellaceae</taxon>
        <taxon>Cladophialophora</taxon>
    </lineage>
</organism>
<dbReference type="RefSeq" id="XP_007749758.1">
    <property type="nucleotide sequence ID" value="XM_007751568.1"/>
</dbReference>
<dbReference type="GeneID" id="19195685"/>
<dbReference type="Proteomes" id="UP000019471">
    <property type="component" value="Unassembled WGS sequence"/>
</dbReference>
<keyword evidence="2" id="KW-1185">Reference proteome</keyword>
<sequence length="306" mass="33549">MASEALPRIWHLCPTEPTTRIPAPPSTELFIGAIIRSKLLKDLRVPLNRFERPNIPSNWIKQAGPQKTSHRVKESKGTSGGFFTTIAKLIGLGPQASVSYAEETDVTYNFEEEWDMWLDVPLEERRADVDDSASVSFSLCEDAVAASATVQKFRDESGWRKPVYMVTGIKWVSGISISLGSGHKVCGKAAVEADLSAVTGVPATIGVQGTGSRETLKVHVAKGGMPFIFCVKLTKVKWDRTGYLIIEDMRKGTYMNIGKAEDDDEQMSAPPLVASDATAQDFDDSEAITLVDVNTGLEEEFLYDIE</sequence>
<comment type="caution">
    <text evidence="1">The sequence shown here is derived from an EMBL/GenBank/DDBJ whole genome shotgun (WGS) entry which is preliminary data.</text>
</comment>
<proteinExistence type="predicted"/>
<protein>
    <submittedName>
        <fullName evidence="1">Uncharacterized protein</fullName>
    </submittedName>
</protein>
<dbReference type="STRING" id="1182543.W9WDL1"/>
<reference evidence="1 2" key="1">
    <citation type="submission" date="2013-03" db="EMBL/GenBank/DDBJ databases">
        <title>The Genome Sequence of Cladophialophora psammophila CBS 110553.</title>
        <authorList>
            <consortium name="The Broad Institute Genomics Platform"/>
            <person name="Cuomo C."/>
            <person name="de Hoog S."/>
            <person name="Gorbushina A."/>
            <person name="Walker B."/>
            <person name="Young S.K."/>
            <person name="Zeng Q."/>
            <person name="Gargeya S."/>
            <person name="Fitzgerald M."/>
            <person name="Haas B."/>
            <person name="Abouelleil A."/>
            <person name="Allen A.W."/>
            <person name="Alvarado L."/>
            <person name="Arachchi H.M."/>
            <person name="Berlin A.M."/>
            <person name="Chapman S.B."/>
            <person name="Gainer-Dewar J."/>
            <person name="Goldberg J."/>
            <person name="Griggs A."/>
            <person name="Gujja S."/>
            <person name="Hansen M."/>
            <person name="Howarth C."/>
            <person name="Imamovic A."/>
            <person name="Ireland A."/>
            <person name="Larimer J."/>
            <person name="McCowan C."/>
            <person name="Murphy C."/>
            <person name="Pearson M."/>
            <person name="Poon T.W."/>
            <person name="Priest M."/>
            <person name="Roberts A."/>
            <person name="Saif S."/>
            <person name="Shea T."/>
            <person name="Sisk P."/>
            <person name="Sykes S."/>
            <person name="Wortman J."/>
            <person name="Nusbaum C."/>
            <person name="Birren B."/>
        </authorList>
    </citation>
    <scope>NUCLEOTIDE SEQUENCE [LARGE SCALE GENOMIC DNA]</scope>
    <source>
        <strain evidence="1 2">CBS 110553</strain>
    </source>
</reference>
<evidence type="ECO:0000313" key="2">
    <source>
        <dbReference type="Proteomes" id="UP000019471"/>
    </source>
</evidence>
<evidence type="ECO:0000313" key="1">
    <source>
        <dbReference type="EMBL" id="EXJ66018.1"/>
    </source>
</evidence>
<dbReference type="AlphaFoldDB" id="W9WDL1"/>
<gene>
    <name evidence="1" type="ORF">A1O5_10995</name>
</gene>
<dbReference type="OrthoDB" id="4500473at2759"/>
<dbReference type="EMBL" id="AMGX01000022">
    <property type="protein sequence ID" value="EXJ66018.1"/>
    <property type="molecule type" value="Genomic_DNA"/>
</dbReference>
<accession>W9WDL1</accession>